<keyword evidence="4" id="KW-1185">Reference proteome</keyword>
<feature type="chain" id="PRO_5029473946" evidence="2">
    <location>
        <begin position="23"/>
        <end position="133"/>
    </location>
</feature>
<name>A0A7L5DNJ2_9BACT</name>
<proteinExistence type="predicted"/>
<gene>
    <name evidence="3" type="ORF">HH216_17765</name>
</gene>
<feature type="compositionally biased region" description="Polar residues" evidence="1">
    <location>
        <begin position="49"/>
        <end position="58"/>
    </location>
</feature>
<dbReference type="EMBL" id="CP051677">
    <property type="protein sequence ID" value="QJD80054.1"/>
    <property type="molecule type" value="Genomic_DNA"/>
</dbReference>
<evidence type="ECO:0000256" key="2">
    <source>
        <dbReference type="SAM" id="SignalP"/>
    </source>
</evidence>
<protein>
    <submittedName>
        <fullName evidence="3">Uncharacterized protein</fullName>
    </submittedName>
</protein>
<sequence length="133" mass="14166">MKATNFWLLGIALVALSNWSCAQDKPSWANDPTYSTSNYKHPNKAQAARQASTKQAVSVTAPATGDGQLANYKRQRPNQAPVGGVTVDHIPSASLANRNYKIQIPVREEAAPASAISRRAGTKKDTTSGSGNE</sequence>
<reference evidence="3 4" key="1">
    <citation type="submission" date="2020-04" db="EMBL/GenBank/DDBJ databases">
        <title>Genome sequencing of novel species.</title>
        <authorList>
            <person name="Heo J."/>
            <person name="Kim S.-J."/>
            <person name="Kim J.-S."/>
            <person name="Hong S.-B."/>
            <person name="Kwon S.-W."/>
        </authorList>
    </citation>
    <scope>NUCLEOTIDE SEQUENCE [LARGE SCALE GENOMIC DNA]</scope>
    <source>
        <strain evidence="3 4">CJU-R4</strain>
    </source>
</reference>
<feature type="signal peptide" evidence="2">
    <location>
        <begin position="1"/>
        <end position="22"/>
    </location>
</feature>
<evidence type="ECO:0000313" key="4">
    <source>
        <dbReference type="Proteomes" id="UP000501128"/>
    </source>
</evidence>
<dbReference type="RefSeq" id="WP_169552013.1">
    <property type="nucleotide sequence ID" value="NZ_CP051677.1"/>
</dbReference>
<keyword evidence="2" id="KW-0732">Signal</keyword>
<evidence type="ECO:0000313" key="3">
    <source>
        <dbReference type="EMBL" id="QJD80054.1"/>
    </source>
</evidence>
<dbReference type="Proteomes" id="UP000501128">
    <property type="component" value="Chromosome"/>
</dbReference>
<dbReference type="AlphaFoldDB" id="A0A7L5DNJ2"/>
<accession>A0A7L5DNJ2</accession>
<evidence type="ECO:0000256" key="1">
    <source>
        <dbReference type="SAM" id="MobiDB-lite"/>
    </source>
</evidence>
<feature type="region of interest" description="Disordered" evidence="1">
    <location>
        <begin position="48"/>
        <end position="86"/>
    </location>
</feature>
<dbReference type="KEGG" id="srho:HH216_17765"/>
<feature type="region of interest" description="Disordered" evidence="1">
    <location>
        <begin position="108"/>
        <end position="133"/>
    </location>
</feature>
<organism evidence="3 4">
    <name type="scientific">Spirosoma rhododendri</name>
    <dbReference type="NCBI Taxonomy" id="2728024"/>
    <lineage>
        <taxon>Bacteria</taxon>
        <taxon>Pseudomonadati</taxon>
        <taxon>Bacteroidota</taxon>
        <taxon>Cytophagia</taxon>
        <taxon>Cytophagales</taxon>
        <taxon>Cytophagaceae</taxon>
        <taxon>Spirosoma</taxon>
    </lineage>
</organism>